<evidence type="ECO:0000313" key="7">
    <source>
        <dbReference type="Proteomes" id="UP000774699"/>
    </source>
</evidence>
<evidence type="ECO:0000259" key="5">
    <source>
        <dbReference type="SMART" id="SM00709"/>
    </source>
</evidence>
<dbReference type="PANTHER" id="PTHR10876:SF0">
    <property type="entry name" value="ZINC FINGER PROTEIN ZPR1"/>
    <property type="match status" value="1"/>
</dbReference>
<dbReference type="InterPro" id="IPR042452">
    <property type="entry name" value="ZPR1_Znf1/2"/>
</dbReference>
<name>A0A8T4C771_9ARCH</name>
<evidence type="ECO:0000313" key="6">
    <source>
        <dbReference type="EMBL" id="MBM3282422.1"/>
    </source>
</evidence>
<accession>A0A8T4C771</accession>
<feature type="domain" description="Zinc finger ZPR1-type" evidence="5">
    <location>
        <begin position="18"/>
        <end position="172"/>
    </location>
</feature>
<dbReference type="Gene3D" id="2.20.25.420">
    <property type="entry name" value="ZPR1, zinc finger domain"/>
    <property type="match status" value="1"/>
</dbReference>
<dbReference type="PANTHER" id="PTHR10876">
    <property type="entry name" value="ZINC FINGER PROTEIN ZPR1"/>
    <property type="match status" value="1"/>
</dbReference>
<dbReference type="Gene3D" id="2.60.120.1040">
    <property type="entry name" value="ZPR1, A/B domain"/>
    <property type="match status" value="1"/>
</dbReference>
<gene>
    <name evidence="6" type="ORF">FJY86_03740</name>
</gene>
<dbReference type="InterPro" id="IPR056180">
    <property type="entry name" value="ZPR1_jr_dom"/>
</dbReference>
<dbReference type="AlphaFoldDB" id="A0A8T4C771"/>
<dbReference type="EMBL" id="VGJJ01000031">
    <property type="protein sequence ID" value="MBM3282422.1"/>
    <property type="molecule type" value="Genomic_DNA"/>
</dbReference>
<evidence type="ECO:0000256" key="2">
    <source>
        <dbReference type="ARBA" id="ARBA00022723"/>
    </source>
</evidence>
<dbReference type="Pfam" id="PF22794">
    <property type="entry name" value="jr-ZPR1"/>
    <property type="match status" value="1"/>
</dbReference>
<organism evidence="6 7">
    <name type="scientific">Candidatus Iainarchaeum sp</name>
    <dbReference type="NCBI Taxonomy" id="3101447"/>
    <lineage>
        <taxon>Archaea</taxon>
        <taxon>Candidatus Iainarchaeota</taxon>
        <taxon>Candidatus Iainarchaeia</taxon>
        <taxon>Candidatus Iainarchaeales</taxon>
        <taxon>Candidatus Iainarchaeaceae</taxon>
        <taxon>Candidatus Iainarchaeum</taxon>
    </lineage>
</organism>
<dbReference type="InterPro" id="IPR004470">
    <property type="entry name" value="ZPR1-like_arc"/>
</dbReference>
<dbReference type="InterPro" id="IPR040141">
    <property type="entry name" value="ZPR1"/>
</dbReference>
<evidence type="ECO:0000256" key="4">
    <source>
        <dbReference type="ARBA" id="ARBA00022833"/>
    </source>
</evidence>
<evidence type="ECO:0000256" key="3">
    <source>
        <dbReference type="ARBA" id="ARBA00022771"/>
    </source>
</evidence>
<proteinExistence type="inferred from homology"/>
<dbReference type="NCBIfam" id="TIGR00310">
    <property type="entry name" value="ZPR1_znf"/>
    <property type="match status" value="1"/>
</dbReference>
<reference evidence="6" key="1">
    <citation type="submission" date="2019-03" db="EMBL/GenBank/DDBJ databases">
        <title>Lake Tanganyika Metagenome-Assembled Genomes (MAGs).</title>
        <authorList>
            <person name="Tran P."/>
        </authorList>
    </citation>
    <scope>NUCLEOTIDE SEQUENCE</scope>
    <source>
        <strain evidence="6">M_DeepCast_50m_m2_156</strain>
    </source>
</reference>
<keyword evidence="3" id="KW-0863">Zinc-finger</keyword>
<dbReference type="InterPro" id="IPR004457">
    <property type="entry name" value="Znf_ZPR1"/>
</dbReference>
<dbReference type="InterPro" id="IPR042451">
    <property type="entry name" value="ZPR1_A/B_dom"/>
</dbReference>
<dbReference type="SMART" id="SM00709">
    <property type="entry name" value="Zpr1"/>
    <property type="match status" value="1"/>
</dbReference>
<comment type="similarity">
    <text evidence="1">Belongs to the ZPR1 family.</text>
</comment>
<evidence type="ECO:0000256" key="1">
    <source>
        <dbReference type="ARBA" id="ARBA00008354"/>
    </source>
</evidence>
<protein>
    <submittedName>
        <fullName evidence="6">ZPR1 zinc finger domain-containing protein</fullName>
    </submittedName>
</protein>
<dbReference type="Proteomes" id="UP000774699">
    <property type="component" value="Unassembled WGS sequence"/>
</dbReference>
<comment type="caution">
    <text evidence="6">The sequence shown here is derived from an EMBL/GenBank/DDBJ whole genome shotgun (WGS) entry which is preliminary data.</text>
</comment>
<dbReference type="NCBIfam" id="TIGR00340">
    <property type="entry name" value="zpr1_rel"/>
    <property type="match status" value="1"/>
</dbReference>
<sequence>MSGKKAVSDSDNYYTVQTSCPQCEKSATIVQVPETVPLFGQILLQTIVCTHCGFKWSDVMSVEVREPSGYEVHIKHERDLSTKLIRNSSGTVEIPELGVLLEPGALSEGFFTNMEGLLERVENVLSMLIRSNAGVTRKNAEEVMEKLLLCKAGKLPFTVRVLDPYGGSALIGENVKRFKLTKEQLAKLKKGVSFV</sequence>
<keyword evidence="4" id="KW-0862">Zinc</keyword>
<dbReference type="GO" id="GO:0008270">
    <property type="term" value="F:zinc ion binding"/>
    <property type="evidence" value="ECO:0007669"/>
    <property type="project" value="UniProtKB-KW"/>
</dbReference>
<dbReference type="Pfam" id="PF03367">
    <property type="entry name" value="Zn_ribbon_ZPR1"/>
    <property type="match status" value="1"/>
</dbReference>
<keyword evidence="2" id="KW-0479">Metal-binding</keyword>